<dbReference type="InterPro" id="IPR043749">
    <property type="entry name" value="DUF5694"/>
</dbReference>
<proteinExistence type="predicted"/>
<name>A0A8J7FQL9_9FLAO</name>
<feature type="coiled-coil region" evidence="1">
    <location>
        <begin position="159"/>
        <end position="186"/>
    </location>
</feature>
<keyword evidence="2" id="KW-0732">Signal</keyword>
<dbReference type="AlphaFoldDB" id="A0A8J7FQL9"/>
<feature type="signal peptide" evidence="2">
    <location>
        <begin position="1"/>
        <end position="19"/>
    </location>
</feature>
<accession>A0A8J7FQL9</accession>
<evidence type="ECO:0000256" key="2">
    <source>
        <dbReference type="SAM" id="SignalP"/>
    </source>
</evidence>
<dbReference type="RefSeq" id="WP_194182023.1">
    <property type="nucleotide sequence ID" value="NZ_JADGIK010000002.1"/>
</dbReference>
<feature type="chain" id="PRO_5035229837" description="TraB/GumN family protein" evidence="2">
    <location>
        <begin position="20"/>
        <end position="282"/>
    </location>
</feature>
<protein>
    <recommendedName>
        <fullName evidence="5">TraB/GumN family protein</fullName>
    </recommendedName>
</protein>
<gene>
    <name evidence="3" type="ORF">IM532_03270</name>
</gene>
<evidence type="ECO:0000256" key="1">
    <source>
        <dbReference type="SAM" id="Coils"/>
    </source>
</evidence>
<evidence type="ECO:0000313" key="3">
    <source>
        <dbReference type="EMBL" id="MBF0596488.1"/>
    </source>
</evidence>
<evidence type="ECO:0008006" key="5">
    <source>
        <dbReference type="Google" id="ProtNLM"/>
    </source>
</evidence>
<dbReference type="Pfam" id="PF18950">
    <property type="entry name" value="DUF5694"/>
    <property type="match status" value="1"/>
</dbReference>
<dbReference type="EMBL" id="JADGIK010000002">
    <property type="protein sequence ID" value="MBF0596488.1"/>
    <property type="molecule type" value="Genomic_DNA"/>
</dbReference>
<comment type="caution">
    <text evidence="3">The sequence shown here is derived from an EMBL/GenBank/DDBJ whole genome shotgun (WGS) entry which is preliminary data.</text>
</comment>
<keyword evidence="1" id="KW-0175">Coiled coil</keyword>
<sequence>MKNILITLFTILCSVQLFAQSNYKKEPIEVLIIGTFHFSANSGVTKTNKLDINDAKTQEELEVISNQIAAFKPNQFFVEWEAENQNNLDEHYKAYLKDEYVSYLEKNDPKYTKFYLENEFAQIGFKTGKKANISKMEGIDFQTGFTYDSVIKTAELNKQQDLLLQIDQMSLEYKNLSNELMKSKSMIQVLKSLNTEKIYNLDMKTYIEGINQIGNENNFAGAYLVSELYRRNLYMISLIQKKIKPETKRIAVLVGNSHAGFFTEILKYDSRFKIINLNEIIK</sequence>
<evidence type="ECO:0000313" key="4">
    <source>
        <dbReference type="Proteomes" id="UP000608754"/>
    </source>
</evidence>
<dbReference type="Proteomes" id="UP000608754">
    <property type="component" value="Unassembled WGS sequence"/>
</dbReference>
<organism evidence="3 4">
    <name type="scientific">Faecalibacter rhinopitheci</name>
    <dbReference type="NCBI Taxonomy" id="2779678"/>
    <lineage>
        <taxon>Bacteria</taxon>
        <taxon>Pseudomonadati</taxon>
        <taxon>Bacteroidota</taxon>
        <taxon>Flavobacteriia</taxon>
        <taxon>Flavobacteriales</taxon>
        <taxon>Weeksellaceae</taxon>
        <taxon>Faecalibacter</taxon>
    </lineage>
</organism>
<keyword evidence="4" id="KW-1185">Reference proteome</keyword>
<reference evidence="3" key="1">
    <citation type="submission" date="2020-10" db="EMBL/GenBank/DDBJ databases">
        <authorList>
            <person name="Lu T."/>
            <person name="Wang Q."/>
            <person name="Han X."/>
        </authorList>
    </citation>
    <scope>NUCLEOTIDE SEQUENCE</scope>
    <source>
        <strain evidence="3">WQ 117</strain>
    </source>
</reference>